<evidence type="ECO:0000259" key="10">
    <source>
        <dbReference type="PROSITE" id="PS50109"/>
    </source>
</evidence>
<accession>A0A172UGR1</accession>
<dbReference type="PROSITE" id="PS50109">
    <property type="entry name" value="HIS_KIN"/>
    <property type="match status" value="1"/>
</dbReference>
<comment type="subcellular location">
    <subcellularLocation>
        <location evidence="1">Cell membrane</location>
        <topology evidence="1">Multi-pass membrane protein</topology>
    </subcellularLocation>
</comment>
<dbReference type="InterPro" id="IPR003594">
    <property type="entry name" value="HATPase_dom"/>
</dbReference>
<dbReference type="GO" id="GO:0046983">
    <property type="term" value="F:protein dimerization activity"/>
    <property type="evidence" value="ECO:0007669"/>
    <property type="project" value="InterPro"/>
</dbReference>
<keyword evidence="3" id="KW-0808">Transferase</keyword>
<feature type="transmembrane region" description="Helical" evidence="9">
    <location>
        <begin position="41"/>
        <end position="61"/>
    </location>
</feature>
<dbReference type="CDD" id="cd16917">
    <property type="entry name" value="HATPase_UhpB-NarQ-NarX-like"/>
    <property type="match status" value="1"/>
</dbReference>
<sequence>MTRIVDFFAAEPVRVSAVLRLPLIALIAVLVWIWEVDHWLPGLYAAVLGGYAVAAVIWLLAVLRGPLPRWADWASTGVDVLLIVVLCVVSGGATAALLPVFFLLPISVAFQDRPLLTAIIGTVTAGAYLAVWIVYSKRDDRIGLPDMVYTHFGFLLWLAVATTALCLVLSLRAARVRALLEVRRQLVAEAMAADERHNREVAENLHDGPLQTLLAARMEVDLLRDSRPDPALDTVYDALQDTAAMLRSTVTELHPQVLAQLGLAPAIRELLRQFESRGDYAVTADLQDVGKPASQALLHRAARELLTNIHKHARATNVGVTLRHSGDRIVLTVSDDGAGFDPAVIETRLQEGHIGLGSLLARFEAMGGAIRIDSAPGRGTVVTVTSAPE</sequence>
<evidence type="ECO:0000256" key="6">
    <source>
        <dbReference type="ARBA" id="ARBA00022989"/>
    </source>
</evidence>
<name>A0A172UGR1_9MYCO</name>
<protein>
    <submittedName>
        <fullName evidence="11">ATPase</fullName>
    </submittedName>
</protein>
<dbReference type="Pfam" id="PF02518">
    <property type="entry name" value="HATPase_c"/>
    <property type="match status" value="1"/>
</dbReference>
<dbReference type="Proteomes" id="UP000077143">
    <property type="component" value="Chromosome"/>
</dbReference>
<keyword evidence="12" id="KW-1185">Reference proteome</keyword>
<feature type="domain" description="Histidine kinase" evidence="10">
    <location>
        <begin position="298"/>
        <end position="389"/>
    </location>
</feature>
<keyword evidence="4 9" id="KW-0812">Transmembrane</keyword>
<evidence type="ECO:0000313" key="11">
    <source>
        <dbReference type="EMBL" id="ANE78317.1"/>
    </source>
</evidence>
<feature type="transmembrane region" description="Helical" evidence="9">
    <location>
        <begin position="115"/>
        <end position="135"/>
    </location>
</feature>
<proteinExistence type="predicted"/>
<evidence type="ECO:0000313" key="12">
    <source>
        <dbReference type="Proteomes" id="UP000077143"/>
    </source>
</evidence>
<evidence type="ECO:0000256" key="3">
    <source>
        <dbReference type="ARBA" id="ARBA00022679"/>
    </source>
</evidence>
<dbReference type="Gene3D" id="3.30.565.10">
    <property type="entry name" value="Histidine kinase-like ATPase, C-terminal domain"/>
    <property type="match status" value="1"/>
</dbReference>
<evidence type="ECO:0000256" key="4">
    <source>
        <dbReference type="ARBA" id="ARBA00022692"/>
    </source>
</evidence>
<feature type="transmembrane region" description="Helical" evidence="9">
    <location>
        <begin position="81"/>
        <end position="103"/>
    </location>
</feature>
<evidence type="ECO:0000256" key="7">
    <source>
        <dbReference type="ARBA" id="ARBA00023012"/>
    </source>
</evidence>
<organism evidence="11 12">
    <name type="scientific">Mycobacterium adipatum</name>
    <dbReference type="NCBI Taxonomy" id="1682113"/>
    <lineage>
        <taxon>Bacteria</taxon>
        <taxon>Bacillati</taxon>
        <taxon>Actinomycetota</taxon>
        <taxon>Actinomycetes</taxon>
        <taxon>Mycobacteriales</taxon>
        <taxon>Mycobacteriaceae</taxon>
        <taxon>Mycobacterium</taxon>
    </lineage>
</organism>
<dbReference type="InterPro" id="IPR005467">
    <property type="entry name" value="His_kinase_dom"/>
</dbReference>
<dbReference type="AlphaFoldDB" id="A0A172UGR1"/>
<dbReference type="InterPro" id="IPR036890">
    <property type="entry name" value="HATPase_C_sf"/>
</dbReference>
<keyword evidence="2" id="KW-1003">Cell membrane</keyword>
<gene>
    <name evidence="11" type="ORF">A7U43_02265</name>
</gene>
<reference evidence="11 12" key="1">
    <citation type="submission" date="2016-05" db="EMBL/GenBank/DDBJ databases">
        <title>Complete genome sequence of a phthalic acid esters degrading Mycobacterium sp. YC-RL4.</title>
        <authorList>
            <person name="Ren L."/>
            <person name="Fan S."/>
            <person name="Ruth N."/>
            <person name="Jia Y."/>
            <person name="Wang J."/>
            <person name="Qiao C."/>
        </authorList>
    </citation>
    <scope>NUCLEOTIDE SEQUENCE [LARGE SCALE GENOMIC DNA]</scope>
    <source>
        <strain evidence="11 12">YC-RL4</strain>
    </source>
</reference>
<evidence type="ECO:0000256" key="8">
    <source>
        <dbReference type="ARBA" id="ARBA00023136"/>
    </source>
</evidence>
<feature type="transmembrane region" description="Helical" evidence="9">
    <location>
        <begin position="155"/>
        <end position="174"/>
    </location>
</feature>
<evidence type="ECO:0000256" key="1">
    <source>
        <dbReference type="ARBA" id="ARBA00004651"/>
    </source>
</evidence>
<keyword evidence="8 9" id="KW-0472">Membrane</keyword>
<dbReference type="GO" id="GO:0005886">
    <property type="term" value="C:plasma membrane"/>
    <property type="evidence" value="ECO:0007669"/>
    <property type="project" value="UniProtKB-SubCell"/>
</dbReference>
<keyword evidence="5" id="KW-0418">Kinase</keyword>
<dbReference type="STRING" id="1682113.A7U43_02265"/>
<dbReference type="KEGG" id="madi:A7U43_02265"/>
<evidence type="ECO:0000256" key="2">
    <source>
        <dbReference type="ARBA" id="ARBA00022475"/>
    </source>
</evidence>
<dbReference type="SMART" id="SM00387">
    <property type="entry name" value="HATPase_c"/>
    <property type="match status" value="1"/>
</dbReference>
<dbReference type="PANTHER" id="PTHR24421">
    <property type="entry name" value="NITRATE/NITRITE SENSOR PROTEIN NARX-RELATED"/>
    <property type="match status" value="1"/>
</dbReference>
<dbReference type="RefSeq" id="WP_067990555.1">
    <property type="nucleotide sequence ID" value="NZ_CP015596.1"/>
</dbReference>
<dbReference type="PANTHER" id="PTHR24421:SF37">
    <property type="entry name" value="SENSOR HISTIDINE KINASE NARS"/>
    <property type="match status" value="1"/>
</dbReference>
<dbReference type="Pfam" id="PF07730">
    <property type="entry name" value="HisKA_3"/>
    <property type="match status" value="1"/>
</dbReference>
<keyword evidence="7" id="KW-0902">Two-component regulatory system</keyword>
<feature type="transmembrane region" description="Helical" evidence="9">
    <location>
        <begin position="17"/>
        <end position="34"/>
    </location>
</feature>
<dbReference type="InterPro" id="IPR050482">
    <property type="entry name" value="Sensor_HK_TwoCompSys"/>
</dbReference>
<dbReference type="EMBL" id="CP015596">
    <property type="protein sequence ID" value="ANE78317.1"/>
    <property type="molecule type" value="Genomic_DNA"/>
</dbReference>
<evidence type="ECO:0000256" key="5">
    <source>
        <dbReference type="ARBA" id="ARBA00022777"/>
    </source>
</evidence>
<dbReference type="GO" id="GO:0000155">
    <property type="term" value="F:phosphorelay sensor kinase activity"/>
    <property type="evidence" value="ECO:0007669"/>
    <property type="project" value="InterPro"/>
</dbReference>
<keyword evidence="6 9" id="KW-1133">Transmembrane helix</keyword>
<dbReference type="InterPro" id="IPR011712">
    <property type="entry name" value="Sig_transdc_His_kin_sub3_dim/P"/>
</dbReference>
<evidence type="ECO:0000256" key="9">
    <source>
        <dbReference type="SAM" id="Phobius"/>
    </source>
</evidence>
<dbReference type="SUPFAM" id="SSF55874">
    <property type="entry name" value="ATPase domain of HSP90 chaperone/DNA topoisomerase II/histidine kinase"/>
    <property type="match status" value="1"/>
</dbReference>